<protein>
    <recommendedName>
        <fullName evidence="4">Fimbrial assembly family protein</fullName>
    </recommendedName>
</protein>
<dbReference type="AlphaFoldDB" id="A0A068NRI9"/>
<dbReference type="HOGENOM" id="CLU_625216_0_0_0"/>
<dbReference type="Pfam" id="PF05137">
    <property type="entry name" value="PilN"/>
    <property type="match status" value="1"/>
</dbReference>
<keyword evidence="1" id="KW-1133">Transmembrane helix</keyword>
<dbReference type="InterPro" id="IPR007813">
    <property type="entry name" value="PilN"/>
</dbReference>
<dbReference type="Gene3D" id="3.30.420.40">
    <property type="match status" value="2"/>
</dbReference>
<evidence type="ECO:0000313" key="2">
    <source>
        <dbReference type="EMBL" id="AIE85987.1"/>
    </source>
</evidence>
<keyword evidence="3" id="KW-1185">Reference proteome</keyword>
<gene>
    <name evidence="2" type="ORF">OP10G_2619</name>
</gene>
<dbReference type="KEGG" id="fgi:OP10G_2619"/>
<reference evidence="2 3" key="1">
    <citation type="journal article" date="2014" name="PLoS ONE">
        <title>The first complete genome sequence of the class fimbriimonadia in the phylum armatimonadetes.</title>
        <authorList>
            <person name="Hu Z.Y."/>
            <person name="Wang Y.Z."/>
            <person name="Im W.T."/>
            <person name="Wang S.Y."/>
            <person name="Zhao G.P."/>
            <person name="Zheng H.J."/>
            <person name="Quan Z.X."/>
        </authorList>
    </citation>
    <scope>NUCLEOTIDE SEQUENCE [LARGE SCALE GENOMIC DNA]</scope>
    <source>
        <strain evidence="2">Gsoil 348</strain>
    </source>
</reference>
<organism evidence="2 3">
    <name type="scientific">Fimbriimonas ginsengisoli Gsoil 348</name>
    <dbReference type="NCBI Taxonomy" id="661478"/>
    <lineage>
        <taxon>Bacteria</taxon>
        <taxon>Bacillati</taxon>
        <taxon>Armatimonadota</taxon>
        <taxon>Fimbriimonadia</taxon>
        <taxon>Fimbriimonadales</taxon>
        <taxon>Fimbriimonadaceae</taxon>
        <taxon>Fimbriimonas</taxon>
    </lineage>
</organism>
<evidence type="ECO:0008006" key="4">
    <source>
        <dbReference type="Google" id="ProtNLM"/>
    </source>
</evidence>
<proteinExistence type="predicted"/>
<name>A0A068NRI9_FIMGI</name>
<accession>A0A068NRI9</accession>
<sequence length="420" mass="44845">MLIEWSASNVRVFDPVTRESTFGGSITEALTSSQGGRDVVVAVGQRSTFIRTVPIPGASREEIAKMVAFKLGPLLPMSSNEYVSGFRLGRGSNGSGRVAVVGAMKTVSLRRIHQEASANKLTIRAVVPLAFGSWMAARSRSLTDCAVVETRQESMHIDVVANGELCYSRTVPISNPGGDAEDEIAKTFAIAQVPPSPVLSMASPGIAADYLDSKESIEHLSDPHAIEKLLFTLELPEKAIALKARGEVWIMWRALLTALVAVGLGASAYMKTSAAKGKIDSANESHAGLLNTATKTQSAAIKRREISAEAKAISDLAFHPAQNFGDVISVVGGIASPKSWFTGLTLERGKQLQINGQALDSKSVAKYNDDLAKNPRFRNMKVIYANKGLIGKKPVVQFAIAGHVVGNLPIDQLLKRAGKK</sequence>
<evidence type="ECO:0000313" key="3">
    <source>
        <dbReference type="Proteomes" id="UP000027982"/>
    </source>
</evidence>
<dbReference type="STRING" id="661478.OP10G_2619"/>
<keyword evidence="1" id="KW-0472">Membrane</keyword>
<dbReference type="Proteomes" id="UP000027982">
    <property type="component" value="Chromosome"/>
</dbReference>
<keyword evidence="1" id="KW-0812">Transmembrane</keyword>
<dbReference type="Gene3D" id="3.30.1490.300">
    <property type="match status" value="1"/>
</dbReference>
<evidence type="ECO:0000256" key="1">
    <source>
        <dbReference type="SAM" id="Phobius"/>
    </source>
</evidence>
<dbReference type="EMBL" id="CP007139">
    <property type="protein sequence ID" value="AIE85987.1"/>
    <property type="molecule type" value="Genomic_DNA"/>
</dbReference>
<feature type="transmembrane region" description="Helical" evidence="1">
    <location>
        <begin position="249"/>
        <end position="269"/>
    </location>
</feature>